<dbReference type="Proteomes" id="UP000037136">
    <property type="component" value="Unassembled WGS sequence"/>
</dbReference>
<feature type="compositionally biased region" description="Acidic residues" evidence="5">
    <location>
        <begin position="335"/>
        <end position="364"/>
    </location>
</feature>
<comment type="caution">
    <text evidence="7">The sequence shown here is derived from an EMBL/GenBank/DDBJ whole genome shotgun (WGS) entry which is preliminary data.</text>
</comment>
<feature type="compositionally biased region" description="Basic and acidic residues" evidence="5">
    <location>
        <begin position="580"/>
        <end position="593"/>
    </location>
</feature>
<proteinExistence type="predicted"/>
<keyword evidence="2 6" id="KW-0812">Transmembrane</keyword>
<feature type="compositionally biased region" description="Basic residues" evidence="5">
    <location>
        <begin position="614"/>
        <end position="628"/>
    </location>
</feature>
<feature type="transmembrane region" description="Helical" evidence="6">
    <location>
        <begin position="170"/>
        <end position="189"/>
    </location>
</feature>
<evidence type="ECO:0000256" key="6">
    <source>
        <dbReference type="SAM" id="Phobius"/>
    </source>
</evidence>
<dbReference type="GO" id="GO:0016020">
    <property type="term" value="C:membrane"/>
    <property type="evidence" value="ECO:0007669"/>
    <property type="project" value="UniProtKB-SubCell"/>
</dbReference>
<dbReference type="EMBL" id="LAZP02000302">
    <property type="protein sequence ID" value="PFH58330.1"/>
    <property type="molecule type" value="Genomic_DNA"/>
</dbReference>
<sequence>MKKDTSPERKKKKKRCRKTPTKHARRSQTEDNCFHPSSRRLHFYPIRLSTRFSQHSAEEKGLRLLDIPQLARPRLPRHSPPVMSRIQIPLDALTSRLNLHDRLQGFRPGPLTGRFSNLRPVSEFLDFKRVSKPANFAEMQSRVNFNLSHFSSNYAVVFSMLSIYALLTNWVLLFDIILVVAGMFLIGRLEGRDLEIGTFRASSSQLYTGLLIIAVPLGLIASPFSTLLWLIGASGVAILGGLGGRPRAPKFAPPWGRPSRRGRRRAGGDSAPQRSWDGDPRIEELDTDGDDGLDVQLAGASQRNRRFVSDSLQFTGIDLGDRTGGMVSHRRYGDSDSDSDDDADDGSSTCSDEDGDGEDGEEEALVQSALQRIDRARAKGKADVRLNKDELAALERRRTRIREAEERRKRRAREQRVAVPLTHLESISRDGRTASPARFTSRRDSMPRHVSAGSVAEGSEQRQMYPPMGYFAPPVSSHPRQRSSASTTSRHVSDSATRLRSSMNSPFDDNSPPLRSRTQVDPFVYQTAGPRMPSGPGSGGRRHASDPAEIVQGGRRAESRQQSYGEETSSEAGESSGSDIRSRLRERPARGRGVDVVVEASPEPARKKGSPASSKKKASSSGGKRRKK</sequence>
<accession>A0A2A9PBT4</accession>
<name>A0A2A9PBT4_OPHUN</name>
<dbReference type="STRING" id="268505.A0A2A9PBT4"/>
<reference evidence="7 8" key="2">
    <citation type="journal article" date="2017" name="Sci. Rep.">
        <title>Ant-infecting Ophiocordyceps genomes reveal a high diversity of potential behavioral manipulation genes and a possible major role for enterotoxins.</title>
        <authorList>
            <person name="de Bekker C."/>
            <person name="Ohm R.A."/>
            <person name="Evans H.C."/>
            <person name="Brachmann A."/>
            <person name="Hughes D.P."/>
        </authorList>
    </citation>
    <scope>NUCLEOTIDE SEQUENCE [LARGE SCALE GENOMIC DNA]</scope>
    <source>
        <strain evidence="7 8">SC16a</strain>
    </source>
</reference>
<evidence type="ECO:0000256" key="5">
    <source>
        <dbReference type="SAM" id="MobiDB-lite"/>
    </source>
</evidence>
<feature type="region of interest" description="Disordered" evidence="5">
    <location>
        <begin position="249"/>
        <end position="295"/>
    </location>
</feature>
<keyword evidence="3 6" id="KW-1133">Transmembrane helix</keyword>
<keyword evidence="4 6" id="KW-0472">Membrane</keyword>
<dbReference type="AlphaFoldDB" id="A0A2A9PBT4"/>
<dbReference type="InterPro" id="IPR004895">
    <property type="entry name" value="Prenylated_rab_accept_PRA1"/>
</dbReference>
<feature type="compositionally biased region" description="Polar residues" evidence="5">
    <location>
        <begin position="482"/>
        <end position="508"/>
    </location>
</feature>
<evidence type="ECO:0000256" key="2">
    <source>
        <dbReference type="ARBA" id="ARBA00022692"/>
    </source>
</evidence>
<evidence type="ECO:0000256" key="3">
    <source>
        <dbReference type="ARBA" id="ARBA00022989"/>
    </source>
</evidence>
<keyword evidence="8" id="KW-1185">Reference proteome</keyword>
<evidence type="ECO:0000313" key="8">
    <source>
        <dbReference type="Proteomes" id="UP000037136"/>
    </source>
</evidence>
<feature type="region of interest" description="Disordered" evidence="5">
    <location>
        <begin position="318"/>
        <end position="365"/>
    </location>
</feature>
<feature type="region of interest" description="Disordered" evidence="5">
    <location>
        <begin position="397"/>
        <end position="628"/>
    </location>
</feature>
<comment type="subcellular location">
    <subcellularLocation>
        <location evidence="1">Membrane</location>
        <topology evidence="1">Multi-pass membrane protein</topology>
    </subcellularLocation>
</comment>
<evidence type="ECO:0000313" key="7">
    <source>
        <dbReference type="EMBL" id="PFH58330.1"/>
    </source>
</evidence>
<feature type="transmembrane region" description="Helical" evidence="6">
    <location>
        <begin position="145"/>
        <end position="164"/>
    </location>
</feature>
<evidence type="ECO:0000256" key="1">
    <source>
        <dbReference type="ARBA" id="ARBA00004141"/>
    </source>
</evidence>
<feature type="compositionally biased region" description="Basic and acidic residues" evidence="5">
    <location>
        <begin position="397"/>
        <end position="407"/>
    </location>
</feature>
<organism evidence="7 8">
    <name type="scientific">Ophiocordyceps unilateralis</name>
    <name type="common">Zombie-ant fungus</name>
    <name type="synonym">Torrubia unilateralis</name>
    <dbReference type="NCBI Taxonomy" id="268505"/>
    <lineage>
        <taxon>Eukaryota</taxon>
        <taxon>Fungi</taxon>
        <taxon>Dikarya</taxon>
        <taxon>Ascomycota</taxon>
        <taxon>Pezizomycotina</taxon>
        <taxon>Sordariomycetes</taxon>
        <taxon>Hypocreomycetidae</taxon>
        <taxon>Hypocreales</taxon>
        <taxon>Ophiocordycipitaceae</taxon>
        <taxon>Ophiocordyceps</taxon>
    </lineage>
</organism>
<feature type="region of interest" description="Disordered" evidence="5">
    <location>
        <begin position="1"/>
        <end position="34"/>
    </location>
</feature>
<feature type="transmembrane region" description="Helical" evidence="6">
    <location>
        <begin position="201"/>
        <end position="221"/>
    </location>
</feature>
<gene>
    <name evidence="7" type="ORF">XA68_13863</name>
</gene>
<dbReference type="PANTHER" id="PTHR19317:SF0">
    <property type="entry name" value="PRENYLATED RAB ACCEPTOR PROTEIN 1"/>
    <property type="match status" value="1"/>
</dbReference>
<protein>
    <recommendedName>
        <fullName evidence="9">PRA1 family protein</fullName>
    </recommendedName>
</protein>
<dbReference type="PANTHER" id="PTHR19317">
    <property type="entry name" value="PRENYLATED RAB ACCEPTOR 1-RELATED"/>
    <property type="match status" value="1"/>
</dbReference>
<dbReference type="OrthoDB" id="63113at2759"/>
<dbReference type="GO" id="GO:0005794">
    <property type="term" value="C:Golgi apparatus"/>
    <property type="evidence" value="ECO:0007669"/>
    <property type="project" value="TreeGrafter"/>
</dbReference>
<evidence type="ECO:0008006" key="9">
    <source>
        <dbReference type="Google" id="ProtNLM"/>
    </source>
</evidence>
<dbReference type="Pfam" id="PF03208">
    <property type="entry name" value="PRA1"/>
    <property type="match status" value="1"/>
</dbReference>
<feature type="compositionally biased region" description="Basic residues" evidence="5">
    <location>
        <begin position="9"/>
        <end position="26"/>
    </location>
</feature>
<evidence type="ECO:0000256" key="4">
    <source>
        <dbReference type="ARBA" id="ARBA00023136"/>
    </source>
</evidence>
<feature type="compositionally biased region" description="Low complexity" evidence="5">
    <location>
        <begin position="563"/>
        <end position="578"/>
    </location>
</feature>
<reference evidence="7 8" key="1">
    <citation type="journal article" date="2015" name="BMC Genomics">
        <title>Gene expression during zombie ant biting behavior reflects the complexity underlying fungal parasitic behavioral manipulation.</title>
        <authorList>
            <person name="de Bekker C."/>
            <person name="Ohm R.A."/>
            <person name="Loreto R.G."/>
            <person name="Sebastian A."/>
            <person name="Albert I."/>
            <person name="Merrow M."/>
            <person name="Brachmann A."/>
            <person name="Hughes D.P."/>
        </authorList>
    </citation>
    <scope>NUCLEOTIDE SEQUENCE [LARGE SCALE GENOMIC DNA]</scope>
    <source>
        <strain evidence="7 8">SC16a</strain>
    </source>
</reference>